<name>A0ABS4KTZ3_9CLOT</name>
<comment type="caution">
    <text evidence="1">The sequence shown here is derived from an EMBL/GenBank/DDBJ whole genome shotgun (WGS) entry which is preliminary data.</text>
</comment>
<protein>
    <submittedName>
        <fullName evidence="1">Uncharacterized protein</fullName>
    </submittedName>
</protein>
<reference evidence="1 2" key="1">
    <citation type="submission" date="2021-03" db="EMBL/GenBank/DDBJ databases">
        <title>Genomic Encyclopedia of Type Strains, Phase IV (KMG-IV): sequencing the most valuable type-strain genomes for metagenomic binning, comparative biology and taxonomic classification.</title>
        <authorList>
            <person name="Goeker M."/>
        </authorList>
    </citation>
    <scope>NUCLEOTIDE SEQUENCE [LARGE SCALE GENOMIC DNA]</scope>
    <source>
        <strain evidence="1 2">DSM 28783</strain>
    </source>
</reference>
<dbReference type="RefSeq" id="WP_209701352.1">
    <property type="nucleotide sequence ID" value="NZ_JAGGLM010000004.1"/>
</dbReference>
<dbReference type="EMBL" id="JAGGLM010000004">
    <property type="protein sequence ID" value="MBP2032304.1"/>
    <property type="molecule type" value="Genomic_DNA"/>
</dbReference>
<organism evidence="1 2">
    <name type="scientific">Clostridium algifaecis</name>
    <dbReference type="NCBI Taxonomy" id="1472040"/>
    <lineage>
        <taxon>Bacteria</taxon>
        <taxon>Bacillati</taxon>
        <taxon>Bacillota</taxon>
        <taxon>Clostridia</taxon>
        <taxon>Eubacteriales</taxon>
        <taxon>Clostridiaceae</taxon>
        <taxon>Clostridium</taxon>
    </lineage>
</organism>
<gene>
    <name evidence="1" type="ORF">J2Z42_000969</name>
</gene>
<accession>A0ABS4KTZ3</accession>
<sequence>MKDNVIKVDFLKNKKRKLKKTNLLILIKNFFKTVFSSTNDTYSKQTNNEPDKKIINYSKYIS</sequence>
<evidence type="ECO:0000313" key="2">
    <source>
        <dbReference type="Proteomes" id="UP001519307"/>
    </source>
</evidence>
<proteinExistence type="predicted"/>
<evidence type="ECO:0000313" key="1">
    <source>
        <dbReference type="EMBL" id="MBP2032304.1"/>
    </source>
</evidence>
<dbReference type="Proteomes" id="UP001519307">
    <property type="component" value="Unassembled WGS sequence"/>
</dbReference>
<keyword evidence="2" id="KW-1185">Reference proteome</keyword>